<protein>
    <submittedName>
        <fullName evidence="1">Uncharacterized protein</fullName>
    </submittedName>
</protein>
<organism evidence="1 2">
    <name type="scientific">Magallana gigas</name>
    <name type="common">Pacific oyster</name>
    <name type="synonym">Crassostrea gigas</name>
    <dbReference type="NCBI Taxonomy" id="29159"/>
    <lineage>
        <taxon>Eukaryota</taxon>
        <taxon>Metazoa</taxon>
        <taxon>Spiralia</taxon>
        <taxon>Lophotrochozoa</taxon>
        <taxon>Mollusca</taxon>
        <taxon>Bivalvia</taxon>
        <taxon>Autobranchia</taxon>
        <taxon>Pteriomorphia</taxon>
        <taxon>Ostreida</taxon>
        <taxon>Ostreoidea</taxon>
        <taxon>Ostreidae</taxon>
        <taxon>Magallana</taxon>
    </lineage>
</organism>
<dbReference type="AlphaFoldDB" id="A0A8W8LWC5"/>
<sequence length="281" mass="32677">MELGLDFEDTDLIEEKKTSDKKSGLKSYNAKVCGPLWFEHCEILDAETTANICKFRGDHKYYNKQYEEALLCYRQALESLPMTNRCMRHDLNESIARCYVALDKTAEAVDLAQNLLNTSTNADQTTQACILLQQIQHKQSDVGGEETTLKQLIMLHPFNAEFWLMLKRCFCQKFCLRELTKLEQQSIEYIKLLTCLVRARLLIRSVRTSVASFVKERHQGLIKEIEADIEKLNPSESCLACAKKHLGEDIFKLDNADDDKEREDLNMESVNFEDRWFKWNQ</sequence>
<dbReference type="PANTHER" id="PTHR31919:SF1">
    <property type="entry name" value="ZINC FINGERS AND HOMEOBOXES PROTEIN 1, ISOFORM 2"/>
    <property type="match status" value="1"/>
</dbReference>
<dbReference type="Proteomes" id="UP000005408">
    <property type="component" value="Unassembled WGS sequence"/>
</dbReference>
<keyword evidence="2" id="KW-1185">Reference proteome</keyword>
<dbReference type="Gene3D" id="1.25.40.10">
    <property type="entry name" value="Tetratricopeptide repeat domain"/>
    <property type="match status" value="1"/>
</dbReference>
<dbReference type="SUPFAM" id="SSF48452">
    <property type="entry name" value="TPR-like"/>
    <property type="match status" value="1"/>
</dbReference>
<name>A0A8W8LWC5_MAGGI</name>
<reference evidence="1" key="1">
    <citation type="submission" date="2022-08" db="UniProtKB">
        <authorList>
            <consortium name="EnsemblMetazoa"/>
        </authorList>
    </citation>
    <scope>IDENTIFICATION</scope>
    <source>
        <strain evidence="1">05x7-T-G4-1.051#20</strain>
    </source>
</reference>
<dbReference type="Pfam" id="PF17826">
    <property type="entry name" value="DUF5588"/>
    <property type="match status" value="1"/>
</dbReference>
<dbReference type="EnsemblMetazoa" id="G3003.1">
    <property type="protein sequence ID" value="G3003.1:cds"/>
    <property type="gene ID" value="G3003"/>
</dbReference>
<evidence type="ECO:0000313" key="2">
    <source>
        <dbReference type="Proteomes" id="UP000005408"/>
    </source>
</evidence>
<evidence type="ECO:0000313" key="1">
    <source>
        <dbReference type="EnsemblMetazoa" id="G3003.1:cds"/>
    </source>
</evidence>
<dbReference type="InterPro" id="IPR011990">
    <property type="entry name" value="TPR-like_helical_dom_sf"/>
</dbReference>
<proteinExistence type="predicted"/>
<dbReference type="PANTHER" id="PTHR31919">
    <property type="entry name" value="ZINC FINGERS AND HOMEOBOXES PROTEIN 1, ISOFORM 2"/>
    <property type="match status" value="1"/>
</dbReference>
<accession>A0A8W8LWC5</accession>
<dbReference type="EnsemblMetazoa" id="G3003.3">
    <property type="protein sequence ID" value="G3003.3:cds"/>
    <property type="gene ID" value="G3003"/>
</dbReference>
<dbReference type="EnsemblMetazoa" id="G3003.2">
    <property type="protein sequence ID" value="G3003.2:cds"/>
    <property type="gene ID" value="G3003"/>
</dbReference>
<dbReference type="InterPro" id="IPR041404">
    <property type="entry name" value="DUF5588"/>
</dbReference>
<dbReference type="OMA" id="HRVALWM"/>
<dbReference type="OrthoDB" id="6334002at2759"/>